<accession>X0JP38</accession>
<evidence type="ECO:0008006" key="3">
    <source>
        <dbReference type="Google" id="ProtNLM"/>
    </source>
</evidence>
<sequence length="280" mass="32001">MSDYSDEGSESSSVDEYAESTHALSRTLDSIRSTEDDAQAIKSGCQQAPFDHRNRTVVDTSVRNTWELDASNFNLVNKKWFEDFSSRILRYMARGLGLFELRADPHKLLLYEPGSFLQPHKDSEKEQGMIGTLFVCLPSQHEGGDVCLSFGSQKRRLSTAENCEFDLTAMSWYSDVTHEVERLTSGYRLVLAYKLFATGEDELSASTFFQRTKDLKSMLARFRTDLPKVGKLLYPLDHLYAESSLCLRNLQGRDRSIGRYLNEICSEACFYFMFGQTTHF</sequence>
<protein>
    <recommendedName>
        <fullName evidence="3">Prolyl 4-hydroxylase alpha subunit Fe(2+) 2OG dioxygenase domain-containing protein</fullName>
    </recommendedName>
</protein>
<dbReference type="Gene3D" id="2.60.120.620">
    <property type="entry name" value="q2cbj1_9rhob like domain"/>
    <property type="match status" value="1"/>
</dbReference>
<reference evidence="2" key="2">
    <citation type="submission" date="2012-05" db="EMBL/GenBank/DDBJ databases">
        <title>The Genome Annotation of Fusarium oxysporum II5.</title>
        <authorList>
            <consortium name="The Broad Institute Genomics Platform"/>
            <person name="Ma L.-J."/>
            <person name="Corby-Kistler H."/>
            <person name="Broz K."/>
            <person name="Gale L.R."/>
            <person name="Jonkers W."/>
            <person name="O'Donnell K."/>
            <person name="Ploetz R."/>
            <person name="Steinberg C."/>
            <person name="Schwartz D.C."/>
            <person name="VanEtten H."/>
            <person name="Zhou S."/>
            <person name="Young S.K."/>
            <person name="Zeng Q."/>
            <person name="Gargeya S."/>
            <person name="Fitzgerald M."/>
            <person name="Abouelleil A."/>
            <person name="Alvarado L."/>
            <person name="Chapman S.B."/>
            <person name="Gainer-Dewar J."/>
            <person name="Goldberg J."/>
            <person name="Griggs A."/>
            <person name="Gujja S."/>
            <person name="Hansen M."/>
            <person name="Howarth C."/>
            <person name="Imamovic A."/>
            <person name="Ireland A."/>
            <person name="Larimer J."/>
            <person name="McCowan C."/>
            <person name="Murphy C."/>
            <person name="Pearson M."/>
            <person name="Poon T.W."/>
            <person name="Priest M."/>
            <person name="Roberts A."/>
            <person name="Saif S."/>
            <person name="Shea T."/>
            <person name="Sykes S."/>
            <person name="Wortman J."/>
            <person name="Nusbaum C."/>
            <person name="Birren B."/>
        </authorList>
    </citation>
    <scope>NUCLEOTIDE SEQUENCE</scope>
    <source>
        <strain evidence="2">54006</strain>
    </source>
</reference>
<name>X0JP38_FUSO5</name>
<dbReference type="RefSeq" id="XP_031065138.1">
    <property type="nucleotide sequence ID" value="XM_031204889.1"/>
</dbReference>
<dbReference type="AlphaFoldDB" id="X0JP38"/>
<proteinExistence type="predicted"/>
<feature type="region of interest" description="Disordered" evidence="1">
    <location>
        <begin position="1"/>
        <end position="21"/>
    </location>
</feature>
<dbReference type="Proteomes" id="UP000030685">
    <property type="component" value="Unassembled WGS sequence"/>
</dbReference>
<dbReference type="GeneID" id="42031139"/>
<dbReference type="HOGENOM" id="CLU_007520_2_0_1"/>
<dbReference type="VEuPathDB" id="FungiDB:FOIG_05964"/>
<organism evidence="2">
    <name type="scientific">Fusarium odoratissimum (strain NRRL 54006)</name>
    <dbReference type="NCBI Taxonomy" id="1089451"/>
    <lineage>
        <taxon>Eukaryota</taxon>
        <taxon>Fungi</taxon>
        <taxon>Dikarya</taxon>
        <taxon>Ascomycota</taxon>
        <taxon>Pezizomycotina</taxon>
        <taxon>Sordariomycetes</taxon>
        <taxon>Hypocreomycetidae</taxon>
        <taxon>Hypocreales</taxon>
        <taxon>Nectriaceae</taxon>
        <taxon>Fusarium</taxon>
        <taxon>Fusarium oxysporum species complex</taxon>
        <taxon>Fusarium oxysporum f. sp. cubense (strain race 4)</taxon>
    </lineage>
</organism>
<reference evidence="2" key="1">
    <citation type="submission" date="2011-11" db="EMBL/GenBank/DDBJ databases">
        <title>The Genome Sequence of Fusarium oxysporum II5.</title>
        <authorList>
            <consortium name="The Broad Institute Genome Sequencing Platform"/>
            <person name="Ma L.-J."/>
            <person name="Gale L.R."/>
            <person name="Schwartz D.C."/>
            <person name="Zhou S."/>
            <person name="Corby-Kistler H."/>
            <person name="Young S.K."/>
            <person name="Zeng Q."/>
            <person name="Gargeya S."/>
            <person name="Fitzgerald M."/>
            <person name="Haas B."/>
            <person name="Abouelleil A."/>
            <person name="Alvarado L."/>
            <person name="Arachchi H.M."/>
            <person name="Berlin A."/>
            <person name="Brown A."/>
            <person name="Chapman S.B."/>
            <person name="Chen Z."/>
            <person name="Dunbar C."/>
            <person name="Freedman E."/>
            <person name="Gearin G."/>
            <person name="Goldberg J."/>
            <person name="Griggs A."/>
            <person name="Gujja S."/>
            <person name="Heiman D."/>
            <person name="Howarth C."/>
            <person name="Larson L."/>
            <person name="Lui A."/>
            <person name="MacDonald P.J.P."/>
            <person name="Montmayeur A."/>
            <person name="Murphy C."/>
            <person name="Neiman D."/>
            <person name="Pearson M."/>
            <person name="Priest M."/>
            <person name="Roberts A."/>
            <person name="Saif S."/>
            <person name="Shea T."/>
            <person name="Shenoy N."/>
            <person name="Sisk P."/>
            <person name="Stolte C."/>
            <person name="Sykes S."/>
            <person name="Wortman J."/>
            <person name="Nusbaum C."/>
            <person name="Birren B."/>
        </authorList>
    </citation>
    <scope>NUCLEOTIDE SEQUENCE [LARGE SCALE GENOMIC DNA]</scope>
    <source>
        <strain evidence="2">54006</strain>
    </source>
</reference>
<dbReference type="EMBL" id="JH658279">
    <property type="protein sequence ID" value="EXM03049.1"/>
    <property type="molecule type" value="Genomic_DNA"/>
</dbReference>
<dbReference type="PANTHER" id="PTHR33099:SF7">
    <property type="entry name" value="MYND-TYPE DOMAIN-CONTAINING PROTEIN"/>
    <property type="match status" value="1"/>
</dbReference>
<dbReference type="PANTHER" id="PTHR33099">
    <property type="entry name" value="FE2OG DIOXYGENASE DOMAIN-CONTAINING PROTEIN"/>
    <property type="match status" value="1"/>
</dbReference>
<gene>
    <name evidence="2" type="ORF">FOIG_05964</name>
</gene>
<evidence type="ECO:0000256" key="1">
    <source>
        <dbReference type="SAM" id="MobiDB-lite"/>
    </source>
</evidence>
<evidence type="ECO:0000313" key="2">
    <source>
        <dbReference type="EMBL" id="EXM03049.1"/>
    </source>
</evidence>